<feature type="region of interest" description="Disordered" evidence="1">
    <location>
        <begin position="494"/>
        <end position="513"/>
    </location>
</feature>
<dbReference type="PANTHER" id="PTHR34153:SF2">
    <property type="entry name" value="SI:CH211-262H13.3-RELATED"/>
    <property type="match status" value="1"/>
</dbReference>
<sequence>MKIIWKVPRHNPNFRPSKPRKRKYQGNQFNVLDAESSVDDVTETSEHAAEAGTSEGANVSARKIKTAADDIVVNLTHCYRIIEFFSVFSALSDISVCRKCKQKQTFGEVNNRGLGFKISVKCLCGTLLIKSGPFVNNGYEINRRIVFSMRLLGELHQVLHTVSMAATWSGLRFKPRKCASLLLDCTKGHRQLLLSSFDIQGRAMRTLKEGESYKYLGAPLGWHVTATPTETIATLKEEIRAINNSNLAPWQKLDATRTFLLPKLEYPMRISDFPKGALNELEKQLNAVGRSWMWLPQSQLVQVDASMIFSTLEKISSGMERMEERQKEIMTRLESSVKSLAVKVLSLEGMQKVLSDRLSEGLQTLVHKENQPATFYFPLPINYWDEFSGVMERVKDDEMRGQMITFFSKVGGKDTTSLVNRIMSRIIANALAETCNWKGAVISHVGQETVTEAVVKERMQHWLKQASRRGKTAVQEHHYGIALPSSRASLRRLKSPAHHPHQHSHHQLEHIIT</sequence>
<accession>A0A8K0KJL1</accession>
<name>A0A8K0KJL1_LADFU</name>
<proteinExistence type="predicted"/>
<dbReference type="PANTHER" id="PTHR34153">
    <property type="entry name" value="SI:CH211-262H13.3-RELATED-RELATED"/>
    <property type="match status" value="1"/>
</dbReference>
<dbReference type="EMBL" id="KZ309028">
    <property type="protein sequence ID" value="KAG8236461.1"/>
    <property type="molecule type" value="Genomic_DNA"/>
</dbReference>
<evidence type="ECO:0000313" key="3">
    <source>
        <dbReference type="Proteomes" id="UP000792457"/>
    </source>
</evidence>
<keyword evidence="3" id="KW-1185">Reference proteome</keyword>
<reference evidence="2" key="2">
    <citation type="submission" date="2017-10" db="EMBL/GenBank/DDBJ databases">
        <title>Ladona fulva Genome sequencing and assembly.</title>
        <authorList>
            <person name="Murali S."/>
            <person name="Richards S."/>
            <person name="Bandaranaike D."/>
            <person name="Bellair M."/>
            <person name="Blankenburg K."/>
            <person name="Chao H."/>
            <person name="Dinh H."/>
            <person name="Doddapaneni H."/>
            <person name="Dugan-Rocha S."/>
            <person name="Elkadiri S."/>
            <person name="Gnanaolivu R."/>
            <person name="Hernandez B."/>
            <person name="Skinner E."/>
            <person name="Javaid M."/>
            <person name="Lee S."/>
            <person name="Li M."/>
            <person name="Ming W."/>
            <person name="Munidasa M."/>
            <person name="Muniz J."/>
            <person name="Nguyen L."/>
            <person name="Hughes D."/>
            <person name="Osuji N."/>
            <person name="Pu L.-L."/>
            <person name="Puazo M."/>
            <person name="Qu C."/>
            <person name="Quiroz J."/>
            <person name="Raj R."/>
            <person name="Weissenberger G."/>
            <person name="Xin Y."/>
            <person name="Zou X."/>
            <person name="Han Y."/>
            <person name="Worley K."/>
            <person name="Muzny D."/>
            <person name="Gibbs R."/>
        </authorList>
    </citation>
    <scope>NUCLEOTIDE SEQUENCE</scope>
    <source>
        <strain evidence="2">Sampled in the wild</strain>
    </source>
</reference>
<gene>
    <name evidence="2" type="ORF">J437_LFUL016912</name>
</gene>
<dbReference type="OrthoDB" id="6780053at2759"/>
<evidence type="ECO:0000256" key="1">
    <source>
        <dbReference type="SAM" id="MobiDB-lite"/>
    </source>
</evidence>
<protein>
    <recommendedName>
        <fullName evidence="4">DUF4806 domain-containing protein</fullName>
    </recommendedName>
</protein>
<dbReference type="Proteomes" id="UP000792457">
    <property type="component" value="Unassembled WGS sequence"/>
</dbReference>
<feature type="compositionally biased region" description="Basic residues" evidence="1">
    <location>
        <begin position="494"/>
        <end position="505"/>
    </location>
</feature>
<comment type="caution">
    <text evidence="2">The sequence shown here is derived from an EMBL/GenBank/DDBJ whole genome shotgun (WGS) entry which is preliminary data.</text>
</comment>
<evidence type="ECO:0000313" key="2">
    <source>
        <dbReference type="EMBL" id="KAG8236461.1"/>
    </source>
</evidence>
<evidence type="ECO:0008006" key="4">
    <source>
        <dbReference type="Google" id="ProtNLM"/>
    </source>
</evidence>
<organism evidence="2 3">
    <name type="scientific">Ladona fulva</name>
    <name type="common">Scarce chaser dragonfly</name>
    <name type="synonym">Libellula fulva</name>
    <dbReference type="NCBI Taxonomy" id="123851"/>
    <lineage>
        <taxon>Eukaryota</taxon>
        <taxon>Metazoa</taxon>
        <taxon>Ecdysozoa</taxon>
        <taxon>Arthropoda</taxon>
        <taxon>Hexapoda</taxon>
        <taxon>Insecta</taxon>
        <taxon>Pterygota</taxon>
        <taxon>Palaeoptera</taxon>
        <taxon>Odonata</taxon>
        <taxon>Epiprocta</taxon>
        <taxon>Anisoptera</taxon>
        <taxon>Libelluloidea</taxon>
        <taxon>Libellulidae</taxon>
        <taxon>Ladona</taxon>
    </lineage>
</organism>
<dbReference type="AlphaFoldDB" id="A0A8K0KJL1"/>
<reference evidence="2" key="1">
    <citation type="submission" date="2013-04" db="EMBL/GenBank/DDBJ databases">
        <authorList>
            <person name="Qu J."/>
            <person name="Murali S.C."/>
            <person name="Bandaranaike D."/>
            <person name="Bellair M."/>
            <person name="Blankenburg K."/>
            <person name="Chao H."/>
            <person name="Dinh H."/>
            <person name="Doddapaneni H."/>
            <person name="Downs B."/>
            <person name="Dugan-Rocha S."/>
            <person name="Elkadiri S."/>
            <person name="Gnanaolivu R.D."/>
            <person name="Hernandez B."/>
            <person name="Javaid M."/>
            <person name="Jayaseelan J.C."/>
            <person name="Lee S."/>
            <person name="Li M."/>
            <person name="Ming W."/>
            <person name="Munidasa M."/>
            <person name="Muniz J."/>
            <person name="Nguyen L."/>
            <person name="Ongeri F."/>
            <person name="Osuji N."/>
            <person name="Pu L.-L."/>
            <person name="Puazo M."/>
            <person name="Qu C."/>
            <person name="Quiroz J."/>
            <person name="Raj R."/>
            <person name="Weissenberger G."/>
            <person name="Xin Y."/>
            <person name="Zou X."/>
            <person name="Han Y."/>
            <person name="Richards S."/>
            <person name="Worley K."/>
            <person name="Muzny D."/>
            <person name="Gibbs R."/>
        </authorList>
    </citation>
    <scope>NUCLEOTIDE SEQUENCE</scope>
    <source>
        <strain evidence="2">Sampled in the wild</strain>
    </source>
</reference>